<dbReference type="AlphaFoldDB" id="A0A2G9TMZ2"/>
<proteinExistence type="predicted"/>
<organism evidence="1 2">
    <name type="scientific">Teladorsagia circumcincta</name>
    <name type="common">Brown stomach worm</name>
    <name type="synonym">Ostertagia circumcincta</name>
    <dbReference type="NCBI Taxonomy" id="45464"/>
    <lineage>
        <taxon>Eukaryota</taxon>
        <taxon>Metazoa</taxon>
        <taxon>Ecdysozoa</taxon>
        <taxon>Nematoda</taxon>
        <taxon>Chromadorea</taxon>
        <taxon>Rhabditida</taxon>
        <taxon>Rhabditina</taxon>
        <taxon>Rhabditomorpha</taxon>
        <taxon>Strongyloidea</taxon>
        <taxon>Trichostrongylidae</taxon>
        <taxon>Teladorsagia</taxon>
    </lineage>
</organism>
<gene>
    <name evidence="1" type="ORF">TELCIR_19185</name>
</gene>
<dbReference type="EMBL" id="KZ358062">
    <property type="protein sequence ID" value="PIO59354.1"/>
    <property type="molecule type" value="Genomic_DNA"/>
</dbReference>
<evidence type="ECO:0000313" key="1">
    <source>
        <dbReference type="EMBL" id="PIO59354.1"/>
    </source>
</evidence>
<evidence type="ECO:0000313" key="2">
    <source>
        <dbReference type="Proteomes" id="UP000230423"/>
    </source>
</evidence>
<reference evidence="1 2" key="1">
    <citation type="submission" date="2015-09" db="EMBL/GenBank/DDBJ databases">
        <title>Draft genome of the parasitic nematode Teladorsagia circumcincta isolate WARC Sus (inbred).</title>
        <authorList>
            <person name="Mitreva M."/>
        </authorList>
    </citation>
    <scope>NUCLEOTIDE SEQUENCE [LARGE SCALE GENOMIC DNA]</scope>
    <source>
        <strain evidence="1 2">S</strain>
    </source>
</reference>
<name>A0A2G9TMZ2_TELCI</name>
<protein>
    <submittedName>
        <fullName evidence="1">Uncharacterized protein</fullName>
    </submittedName>
</protein>
<accession>A0A2G9TMZ2</accession>
<sequence>MPSAHHSHYGRPRERYYVLGSPYAYPPPQHYPPVWYHYPPPPPHMGSVPHSMYQHPISPMQSGYYSDADTYFENNRVPNQFAFTPRRYRLRRPVSPDNETLNKYDRGLDSLQELHNLDVRFDANAATSSTTSGSNYPYVSF</sequence>
<keyword evidence="2" id="KW-1185">Reference proteome</keyword>
<dbReference type="Proteomes" id="UP000230423">
    <property type="component" value="Unassembled WGS sequence"/>
</dbReference>